<dbReference type="GO" id="GO:0005975">
    <property type="term" value="P:carbohydrate metabolic process"/>
    <property type="evidence" value="ECO:0007669"/>
    <property type="project" value="InterPro"/>
</dbReference>
<evidence type="ECO:0000313" key="4">
    <source>
        <dbReference type="Proteomes" id="UP000235826"/>
    </source>
</evidence>
<organism evidence="3 4">
    <name type="scientific">Flavivirga eckloniae</name>
    <dbReference type="NCBI Taxonomy" id="1803846"/>
    <lineage>
        <taxon>Bacteria</taxon>
        <taxon>Pseudomonadati</taxon>
        <taxon>Bacteroidota</taxon>
        <taxon>Flavobacteriia</taxon>
        <taxon>Flavobacteriales</taxon>
        <taxon>Flavobacteriaceae</taxon>
        <taxon>Flavivirga</taxon>
    </lineage>
</organism>
<evidence type="ECO:0000313" key="3">
    <source>
        <dbReference type="EMBL" id="AUP78119.1"/>
    </source>
</evidence>
<sequence length="761" mass="88138">MNNYFNALAYLLITLVFTITNKSEVQAQNISDYNPIWNAPCKNSLGSMPLGNGDIGVNAWVEESGDLIFYISKTDAWSDNARLVKLGKVRVSFSPNLVTPKTPYFQELQFKQGQWVVKMDEGENKRTIVMWVDANNPVIHVDVEGGKKFKAKVSIEPWRTERRQIEEYEKFSFFHSRESGEPIYVEPDSIVESGKDELMWLHHNKRSVYRASMELQGLESIIGEDPLLHRTFGGLIRAEGLTKESSTSLISKKKTKHLNLSVHVLTMEKATIEEWKDKIKDNATKMEALDVALAKNKHLDWWNDFWNTSWVKVSGKNTKETNDISRGWYAHRYLMGCAGRGKYPIKYNGSLFTVDAHPGTKTGHVDPKKNWDADYRNWGEPFWFQNQRQVYWPMIATGDFELMKPFFKMYRDALPLAKKRTELYYDHKGAFFPETMLFWGTYANSDYGYDRNNKPLGLVRSGYVKRYWQGGLELSVMMLEYFKYTQDTAFLEDTALPIIKEVVTFFANHWPLGKEGKIEMYPAQALETYWNVKNPLPEIAGMKKVLQELMTLTKNTTEEQRNEWARIAELIPDYPIKLDENGVRYMAPAWENFSKSNNVENVALYSVFPYRQYGLGFDDLEMIQNSFHKKDFKGVYRCWHNDPVYAAYLGLTDEARIHLGNRFVYSGAYRFPAFYIHGDWVPDHDNGGVAQQTLHAMLLQPVGDKILLFPAWPKEWDVDFKLHAPLNTTIEAVLKDGKIEKLKVTPKERLKDITIMGAVTY</sequence>
<dbReference type="KEGG" id="fek:C1H87_05060"/>
<dbReference type="Gene3D" id="1.50.10.10">
    <property type="match status" value="1"/>
</dbReference>
<evidence type="ECO:0000259" key="2">
    <source>
        <dbReference type="Pfam" id="PF22124"/>
    </source>
</evidence>
<dbReference type="InterPro" id="IPR008928">
    <property type="entry name" value="6-hairpin_glycosidase_sf"/>
</dbReference>
<reference evidence="3 4" key="1">
    <citation type="submission" date="2018-01" db="EMBL/GenBank/DDBJ databases">
        <title>Complete genome sequence of Flavivirga eckloniae ECD14 isolated from seaweed Ecklonia cava.</title>
        <authorList>
            <person name="Lee J.H."/>
            <person name="Baik K.S."/>
            <person name="Seong C.N."/>
        </authorList>
    </citation>
    <scope>NUCLEOTIDE SEQUENCE [LARGE SCALE GENOMIC DNA]</scope>
    <source>
        <strain evidence="3 4">ECD14</strain>
    </source>
</reference>
<dbReference type="InterPro" id="IPR012341">
    <property type="entry name" value="6hp_glycosidase-like_sf"/>
</dbReference>
<gene>
    <name evidence="3" type="ORF">C1H87_05060</name>
</gene>
<feature type="domain" description="Glycosyl hydrolase family 95 catalytic" evidence="2">
    <location>
        <begin position="378"/>
        <end position="525"/>
    </location>
</feature>
<dbReference type="InterPro" id="IPR054363">
    <property type="entry name" value="GH95_cat"/>
</dbReference>
<accession>A0A2K9PM20</accession>
<dbReference type="AlphaFoldDB" id="A0A2K9PM20"/>
<evidence type="ECO:0000259" key="1">
    <source>
        <dbReference type="Pfam" id="PF18961"/>
    </source>
</evidence>
<dbReference type="SUPFAM" id="SSF48208">
    <property type="entry name" value="Six-hairpin glycosidases"/>
    <property type="match status" value="1"/>
</dbReference>
<dbReference type="GO" id="GO:0004560">
    <property type="term" value="F:alpha-L-fucosidase activity"/>
    <property type="evidence" value="ECO:0007669"/>
    <property type="project" value="TreeGrafter"/>
</dbReference>
<dbReference type="OrthoDB" id="101302at2"/>
<protein>
    <submittedName>
        <fullName evidence="3">Uncharacterized protein</fullName>
    </submittedName>
</protein>
<dbReference type="RefSeq" id="WP_102754777.1">
    <property type="nucleotide sequence ID" value="NZ_CP025791.1"/>
</dbReference>
<dbReference type="PANTHER" id="PTHR31084:SF0">
    <property type="entry name" value="ALPHA-L-FUCOSIDASE 2"/>
    <property type="match status" value="1"/>
</dbReference>
<feature type="domain" description="DUF5703" evidence="1">
    <location>
        <begin position="36"/>
        <end position="311"/>
    </location>
</feature>
<name>A0A2K9PM20_9FLAO</name>
<dbReference type="PANTHER" id="PTHR31084">
    <property type="entry name" value="ALPHA-L-FUCOSIDASE 2"/>
    <property type="match status" value="1"/>
</dbReference>
<dbReference type="Gene3D" id="2.70.98.50">
    <property type="entry name" value="putative glycoside hydrolase family protein from bacillus halodurans"/>
    <property type="match status" value="1"/>
</dbReference>
<dbReference type="Pfam" id="PF22124">
    <property type="entry name" value="Glyco_hydro_95_cat"/>
    <property type="match status" value="1"/>
</dbReference>
<dbReference type="EMBL" id="CP025791">
    <property type="protein sequence ID" value="AUP78119.1"/>
    <property type="molecule type" value="Genomic_DNA"/>
</dbReference>
<dbReference type="Pfam" id="PF18961">
    <property type="entry name" value="DUF5703_N"/>
    <property type="match status" value="1"/>
</dbReference>
<proteinExistence type="predicted"/>
<dbReference type="InterPro" id="IPR043757">
    <property type="entry name" value="DUF5703_N"/>
</dbReference>
<dbReference type="Proteomes" id="UP000235826">
    <property type="component" value="Chromosome"/>
</dbReference>
<keyword evidence="4" id="KW-1185">Reference proteome</keyword>